<dbReference type="PANTHER" id="PTHR40031:SF1">
    <property type="entry name" value="MEMBRANE-BOUND METAL-DEPENDENT HYDROLASE"/>
    <property type="match status" value="1"/>
</dbReference>
<dbReference type="InterPro" id="IPR007404">
    <property type="entry name" value="YdjM-like"/>
</dbReference>
<feature type="transmembrane region" description="Helical" evidence="1">
    <location>
        <begin position="185"/>
        <end position="204"/>
    </location>
</feature>
<protein>
    <recommendedName>
        <fullName evidence="4">Metal-dependent hydrolase</fullName>
    </recommendedName>
</protein>
<feature type="transmembrane region" description="Helical" evidence="1">
    <location>
        <begin position="210"/>
        <end position="228"/>
    </location>
</feature>
<evidence type="ECO:0000313" key="2">
    <source>
        <dbReference type="EMBL" id="GGE26688.1"/>
    </source>
</evidence>
<evidence type="ECO:0000256" key="1">
    <source>
        <dbReference type="SAM" id="Phobius"/>
    </source>
</evidence>
<organism evidence="2 3">
    <name type="scientific">Marinithermofilum abyssi</name>
    <dbReference type="NCBI Taxonomy" id="1571185"/>
    <lineage>
        <taxon>Bacteria</taxon>
        <taxon>Bacillati</taxon>
        <taxon>Bacillota</taxon>
        <taxon>Bacilli</taxon>
        <taxon>Bacillales</taxon>
        <taxon>Thermoactinomycetaceae</taxon>
        <taxon>Marinithermofilum</taxon>
    </lineage>
</organism>
<dbReference type="EMBL" id="BMHQ01000013">
    <property type="protein sequence ID" value="GGE26688.1"/>
    <property type="molecule type" value="Genomic_DNA"/>
</dbReference>
<dbReference type="Pfam" id="PF04307">
    <property type="entry name" value="YdjM"/>
    <property type="match status" value="1"/>
</dbReference>
<dbReference type="PANTHER" id="PTHR40031">
    <property type="entry name" value="HYPOTHETICAL MEMBRANE SPANNING PROTEIN"/>
    <property type="match status" value="1"/>
</dbReference>
<keyword evidence="1" id="KW-0812">Transmembrane</keyword>
<comment type="caution">
    <text evidence="2">The sequence shown here is derived from an EMBL/GenBank/DDBJ whole genome shotgun (WGS) entry which is preliminary data.</text>
</comment>
<dbReference type="AlphaFoldDB" id="A0A8J2YB51"/>
<name>A0A8J2YB51_9BACL</name>
<reference evidence="2" key="1">
    <citation type="journal article" date="2014" name="Int. J. Syst. Evol. Microbiol.">
        <title>Complete genome sequence of Corynebacterium casei LMG S-19264T (=DSM 44701T), isolated from a smear-ripened cheese.</title>
        <authorList>
            <consortium name="US DOE Joint Genome Institute (JGI-PGF)"/>
            <person name="Walter F."/>
            <person name="Albersmeier A."/>
            <person name="Kalinowski J."/>
            <person name="Ruckert C."/>
        </authorList>
    </citation>
    <scope>NUCLEOTIDE SEQUENCE</scope>
    <source>
        <strain evidence="2">CGMCC 1.15179</strain>
    </source>
</reference>
<gene>
    <name evidence="2" type="primary">yfhP</name>
    <name evidence="2" type="ORF">GCM10011571_31140</name>
</gene>
<proteinExistence type="predicted"/>
<feature type="transmembrane region" description="Helical" evidence="1">
    <location>
        <begin position="145"/>
        <end position="165"/>
    </location>
</feature>
<dbReference type="Proteomes" id="UP000625210">
    <property type="component" value="Unassembled WGS sequence"/>
</dbReference>
<evidence type="ECO:0008006" key="4">
    <source>
        <dbReference type="Google" id="ProtNLM"/>
    </source>
</evidence>
<keyword evidence="3" id="KW-1185">Reference proteome</keyword>
<keyword evidence="1" id="KW-0472">Membrane</keyword>
<feature type="transmembrane region" description="Helical" evidence="1">
    <location>
        <begin position="122"/>
        <end position="139"/>
    </location>
</feature>
<accession>A0A8J2YB51</accession>
<sequence length="381" mass="43957">MGKTSFRISVPKKNLSFKKNMCRKDCMNPPVSGERMNYNEDTETDFTDSKEDFMDTATHFAMGFGLYGLAHLDPAVAAHPETAEAVLWATVIGSQAPDFDGVSRLKGSASYIRHHRGWTHSLPMLAVWPTIITGLLAIWHPTAHLLHVFLWSAIAVAIHVGIDLFNSYGTQAWRPFSQQWVKWHVLNIFDPFIMGIHLLGFLLWESTPVHPGTLFALIYLVILLYIGWRWRVRQSVLRQVIRKEGAPGHYTLVPTIRWNTWSLVLEEKDRVRMGEWLGGQIVWTQVLDKRALEHPAVKASRKDSKIQAFLYFSDYAYPQVKETPTGYEVRWVDVRYHTKKHFPFQAIALLDHHCRVIESHVGWMTEQQLEKKLSSYLLKSH</sequence>
<dbReference type="InterPro" id="IPR053170">
    <property type="entry name" value="Transcription_regulator"/>
</dbReference>
<evidence type="ECO:0000313" key="3">
    <source>
        <dbReference type="Proteomes" id="UP000625210"/>
    </source>
</evidence>
<keyword evidence="1" id="KW-1133">Transmembrane helix</keyword>
<reference evidence="2" key="2">
    <citation type="submission" date="2020-09" db="EMBL/GenBank/DDBJ databases">
        <authorList>
            <person name="Sun Q."/>
            <person name="Zhou Y."/>
        </authorList>
    </citation>
    <scope>NUCLEOTIDE SEQUENCE</scope>
    <source>
        <strain evidence="2">CGMCC 1.15179</strain>
    </source>
</reference>